<dbReference type="EMBL" id="CP067341">
    <property type="protein sequence ID" value="QQP10426.1"/>
    <property type="molecule type" value="Genomic_DNA"/>
</dbReference>
<sequence length="117" mass="13223">MEPTIALRDRLRKMINDIIPKGGTDKDTTFSNAELDDMLRESESIYYAASEGWTIKAGLLEGDIEGYSAGNEKYELTKLQDRLAHALRMAQKYKEQANEVGETQSSFLLKFKAPDVM</sequence>
<keyword evidence="2" id="KW-1185">Reference proteome</keyword>
<dbReference type="Proteomes" id="UP000596049">
    <property type="component" value="Chromosome"/>
</dbReference>
<organism evidence="1 2">
    <name type="scientific">Lysinibacillus agricola</name>
    <dbReference type="NCBI Taxonomy" id="2590012"/>
    <lineage>
        <taxon>Bacteria</taxon>
        <taxon>Bacillati</taxon>
        <taxon>Bacillota</taxon>
        <taxon>Bacilli</taxon>
        <taxon>Bacillales</taxon>
        <taxon>Bacillaceae</taxon>
        <taxon>Lysinibacillus</taxon>
    </lineage>
</organism>
<proteinExistence type="predicted"/>
<evidence type="ECO:0008006" key="3">
    <source>
        <dbReference type="Google" id="ProtNLM"/>
    </source>
</evidence>
<evidence type="ECO:0000313" key="1">
    <source>
        <dbReference type="EMBL" id="QQP10426.1"/>
    </source>
</evidence>
<accession>A0ABX7AKS5</accession>
<protein>
    <recommendedName>
        <fullName evidence="3">Terminase</fullName>
    </recommendedName>
</protein>
<gene>
    <name evidence="1" type="ORF">FJQ98_14130</name>
</gene>
<reference evidence="1 2" key="1">
    <citation type="submission" date="2020-01" db="EMBL/GenBank/DDBJ databases">
        <authorList>
            <person name="Liu G."/>
            <person name="Liu B."/>
        </authorList>
    </citation>
    <scope>NUCLEOTIDE SEQUENCE [LARGE SCALE GENOMIC DNA]</scope>
    <source>
        <strain evidence="1 2">FJAT-51161</strain>
    </source>
</reference>
<name>A0ABX7AKS5_9BACI</name>
<dbReference type="RefSeq" id="WP_053592513.1">
    <property type="nucleotide sequence ID" value="NZ_CP067341.1"/>
</dbReference>
<evidence type="ECO:0000313" key="2">
    <source>
        <dbReference type="Proteomes" id="UP000596049"/>
    </source>
</evidence>